<feature type="compositionally biased region" description="Basic and acidic residues" evidence="1">
    <location>
        <begin position="202"/>
        <end position="226"/>
    </location>
</feature>
<dbReference type="EMBL" id="PJCH01000017">
    <property type="protein sequence ID" value="PQA85751.1"/>
    <property type="molecule type" value="Genomic_DNA"/>
</dbReference>
<dbReference type="OrthoDB" id="9781415at2"/>
<feature type="compositionally biased region" description="Polar residues" evidence="1">
    <location>
        <begin position="1"/>
        <end position="10"/>
    </location>
</feature>
<organism evidence="2 3">
    <name type="scientific">Hyphococcus luteus</name>
    <dbReference type="NCBI Taxonomy" id="2058213"/>
    <lineage>
        <taxon>Bacteria</taxon>
        <taxon>Pseudomonadati</taxon>
        <taxon>Pseudomonadota</taxon>
        <taxon>Alphaproteobacteria</taxon>
        <taxon>Parvularculales</taxon>
        <taxon>Parvularculaceae</taxon>
        <taxon>Hyphococcus</taxon>
    </lineage>
</organism>
<feature type="region of interest" description="Disordered" evidence="1">
    <location>
        <begin position="1"/>
        <end position="20"/>
    </location>
</feature>
<keyword evidence="3" id="KW-1185">Reference proteome</keyword>
<dbReference type="GO" id="GO:0016791">
    <property type="term" value="F:phosphatase activity"/>
    <property type="evidence" value="ECO:0007669"/>
    <property type="project" value="TreeGrafter"/>
</dbReference>
<evidence type="ECO:0008006" key="4">
    <source>
        <dbReference type="Google" id="ProtNLM"/>
    </source>
</evidence>
<dbReference type="PANTHER" id="PTHR48100">
    <property type="entry name" value="BROAD-SPECIFICITY PHOSPHATASE YOR283W-RELATED"/>
    <property type="match status" value="1"/>
</dbReference>
<comment type="caution">
    <text evidence="2">The sequence shown here is derived from an EMBL/GenBank/DDBJ whole genome shotgun (WGS) entry which is preliminary data.</text>
</comment>
<proteinExistence type="predicted"/>
<dbReference type="AlphaFoldDB" id="A0A2S7JZU8"/>
<dbReference type="InterPro" id="IPR013078">
    <property type="entry name" value="His_Pase_superF_clade-1"/>
</dbReference>
<dbReference type="Gene3D" id="3.40.50.1240">
    <property type="entry name" value="Phosphoglycerate mutase-like"/>
    <property type="match status" value="1"/>
</dbReference>
<reference evidence="2 3" key="1">
    <citation type="submission" date="2017-12" db="EMBL/GenBank/DDBJ databases">
        <authorList>
            <person name="Hurst M.R.H."/>
        </authorList>
    </citation>
    <scope>NUCLEOTIDE SEQUENCE [LARGE SCALE GENOMIC DNA]</scope>
    <source>
        <strain evidence="2 3">SY-3-19</strain>
    </source>
</reference>
<dbReference type="InterPro" id="IPR050275">
    <property type="entry name" value="PGM_Phosphatase"/>
</dbReference>
<evidence type="ECO:0000256" key="1">
    <source>
        <dbReference type="SAM" id="MobiDB-lite"/>
    </source>
</evidence>
<feature type="region of interest" description="Disordered" evidence="1">
    <location>
        <begin position="202"/>
        <end position="251"/>
    </location>
</feature>
<dbReference type="SUPFAM" id="SSF53254">
    <property type="entry name" value="Phosphoglycerate mutase-like"/>
    <property type="match status" value="1"/>
</dbReference>
<dbReference type="InterPro" id="IPR029033">
    <property type="entry name" value="His_PPase_superfam"/>
</dbReference>
<accession>A0A2S7JZU8</accession>
<dbReference type="PANTHER" id="PTHR48100:SF10">
    <property type="entry name" value="2-CARBOXY-D-ARABINITOL-1-PHOSPHATASE-RELATED"/>
    <property type="match status" value="1"/>
</dbReference>
<dbReference type="Proteomes" id="UP000239504">
    <property type="component" value="Unassembled WGS sequence"/>
</dbReference>
<dbReference type="SMART" id="SM00855">
    <property type="entry name" value="PGAM"/>
    <property type="match status" value="1"/>
</dbReference>
<evidence type="ECO:0000313" key="2">
    <source>
        <dbReference type="EMBL" id="PQA85751.1"/>
    </source>
</evidence>
<gene>
    <name evidence="2" type="ORF">CW354_20580</name>
</gene>
<sequence length="550" mass="60088">MIAAQKSLTNGVGGGQKPRRRIGAVFTHRVKNAERGHVARRRQMRLARAARGLIGARMVERAGEERSRLADPFGVKGAHGVRVFAAAARRIVAGEFKEGGVDRHRRFNVAGEDRSAGELVFVIGAFAFGERAGGVGGERVAQETGDAGVVLAGHLGVRNPQHQRRKAFVALAFAAQERQRPFAMTGGARVCADLGQLVESEERRAGVKPHGEIEIEQKRDRQEKKHPGQICWRTQRHRPRTPLDNVSALSSPTPQKANLITRFGRMRAGERDFLVRRQLAGSLAPAACFGYAARIGQSSEGRFCMKGAGRRRIYLMRHGHVDYFAPDLTDPRQVSLTDEGRAQAEAARDALKHAEFDIAVYSGLPRTKETAEIVLSGNDAPPALVAHEGLEEIKSGWIKATTREELAARLAYSFDDAHRPGASFLPDGETFEDAQTRITAALRELILEQEWRSALIVAHEGVNRIALGWACGGGLSTIAAFEQDLACINLLDVDVTPAENRAGLQIERIAVKALNVTAYDFVKKGLSRSSLEHLFDVDFGGLRPRQAPQA</sequence>
<evidence type="ECO:0000313" key="3">
    <source>
        <dbReference type="Proteomes" id="UP000239504"/>
    </source>
</evidence>
<protein>
    <recommendedName>
        <fullName evidence="4">Histidine phosphatase family protein</fullName>
    </recommendedName>
</protein>
<name>A0A2S7JZU8_9PROT</name>
<dbReference type="CDD" id="cd07067">
    <property type="entry name" value="HP_PGM_like"/>
    <property type="match status" value="1"/>
</dbReference>
<dbReference type="Pfam" id="PF00300">
    <property type="entry name" value="His_Phos_1"/>
    <property type="match status" value="1"/>
</dbReference>